<dbReference type="Proteomes" id="UP000238836">
    <property type="component" value="Unassembled WGS sequence"/>
</dbReference>
<dbReference type="Gene3D" id="3.20.20.370">
    <property type="entry name" value="Glycoside hydrolase/deacetylase"/>
    <property type="match status" value="1"/>
</dbReference>
<dbReference type="RefSeq" id="WP_106343028.1">
    <property type="nucleotide sequence ID" value="NZ_PVTZ01000012.1"/>
</dbReference>
<keyword evidence="5" id="KW-0119">Carbohydrate metabolism</keyword>
<organism evidence="6 7">
    <name type="scientific">Laceyella sediminis</name>
    <dbReference type="NCBI Taxonomy" id="573074"/>
    <lineage>
        <taxon>Bacteria</taxon>
        <taxon>Bacillati</taxon>
        <taxon>Bacillota</taxon>
        <taxon>Bacilli</taxon>
        <taxon>Bacillales</taxon>
        <taxon>Thermoactinomycetaceae</taxon>
        <taxon>Laceyella</taxon>
    </lineage>
</organism>
<dbReference type="EMBL" id="PVTZ01000012">
    <property type="protein sequence ID" value="PRZ12686.1"/>
    <property type="molecule type" value="Genomic_DNA"/>
</dbReference>
<keyword evidence="3" id="KW-0378">Hydrolase</keyword>
<keyword evidence="7" id="KW-1185">Reference proteome</keyword>
<evidence type="ECO:0000313" key="6">
    <source>
        <dbReference type="EMBL" id="PRZ12686.1"/>
    </source>
</evidence>
<gene>
    <name evidence="6" type="ORF">CLV36_11283</name>
</gene>
<dbReference type="SUPFAM" id="SSF88713">
    <property type="entry name" value="Glycoside hydrolase/deacetylase"/>
    <property type="match status" value="1"/>
</dbReference>
<keyword evidence="4" id="KW-0460">Magnesium</keyword>
<reference evidence="6 7" key="1">
    <citation type="submission" date="2018-03" db="EMBL/GenBank/DDBJ databases">
        <title>Genomic Encyclopedia of Archaeal and Bacterial Type Strains, Phase II (KMG-II): from individual species to whole genera.</title>
        <authorList>
            <person name="Goeker M."/>
        </authorList>
    </citation>
    <scope>NUCLEOTIDE SEQUENCE [LARGE SCALE GENOMIC DNA]</scope>
    <source>
        <strain evidence="6 7">RHA1</strain>
    </source>
</reference>
<evidence type="ECO:0000256" key="3">
    <source>
        <dbReference type="ARBA" id="ARBA00022801"/>
    </source>
</evidence>
<dbReference type="InterPro" id="IPR006879">
    <property type="entry name" value="YdjC-like"/>
</dbReference>
<comment type="cofactor">
    <cofactor evidence="1">
        <name>Mg(2+)</name>
        <dbReference type="ChEBI" id="CHEBI:18420"/>
    </cofactor>
</comment>
<evidence type="ECO:0000256" key="4">
    <source>
        <dbReference type="ARBA" id="ARBA00022842"/>
    </source>
</evidence>
<evidence type="ECO:0000313" key="7">
    <source>
        <dbReference type="Proteomes" id="UP000238836"/>
    </source>
</evidence>
<protein>
    <submittedName>
        <fullName evidence="6">YdjC-like protein</fullName>
    </submittedName>
</protein>
<evidence type="ECO:0000256" key="2">
    <source>
        <dbReference type="ARBA" id="ARBA00022723"/>
    </source>
</evidence>
<name>A0ABX5ENX7_9BACL</name>
<evidence type="ECO:0000256" key="5">
    <source>
        <dbReference type="ARBA" id="ARBA00023277"/>
    </source>
</evidence>
<dbReference type="PANTHER" id="PTHR31609">
    <property type="entry name" value="YDJC DEACETYLASE FAMILY MEMBER"/>
    <property type="match status" value="1"/>
</dbReference>
<accession>A0ABX5ENX7</accession>
<keyword evidence="2" id="KW-0479">Metal-binding</keyword>
<evidence type="ECO:0000256" key="1">
    <source>
        <dbReference type="ARBA" id="ARBA00001946"/>
    </source>
</evidence>
<dbReference type="PANTHER" id="PTHR31609:SF1">
    <property type="entry name" value="CARBOHYDRATE DEACETYLASE"/>
    <property type="match status" value="1"/>
</dbReference>
<sequence>MKKLVVNADDVGIDWDRDIGIGIGVWFRAISSISVVVTNPASHSRIQRLARWIRKFRPRVSIGLHLNLTDEPFCTCTLESILEREIGFDHPKVAFWKSAIQQNINLSNISREISAQLQQFQRLFSFQPTHLDGHNHCHIAHPLIFQEICTQYNSHIRIPNESLLKENLQTLLSNLELEKDYFSCEGKQNPLLWAHTMRESPISDLLLYRYSSSLLSPISAKKFIGSIYGHIRTYSFLKKNLQQSFESTDILELMVHPGFYFPVPHSTWFSNKERLQELWNLVRLQRYLKKQHIKIVNQDGLEID</sequence>
<dbReference type="Pfam" id="PF04794">
    <property type="entry name" value="YdjC"/>
    <property type="match status" value="1"/>
</dbReference>
<comment type="caution">
    <text evidence="6">The sequence shown here is derived from an EMBL/GenBank/DDBJ whole genome shotgun (WGS) entry which is preliminary data.</text>
</comment>
<proteinExistence type="predicted"/>
<dbReference type="InterPro" id="IPR011330">
    <property type="entry name" value="Glyco_hydro/deAcase_b/a-brl"/>
</dbReference>